<keyword evidence="13" id="KW-1185">Reference proteome</keyword>
<evidence type="ECO:0000313" key="13">
    <source>
        <dbReference type="Proteomes" id="UP000198382"/>
    </source>
</evidence>
<keyword evidence="2" id="KW-0548">Nucleotidyltransferase</keyword>
<evidence type="ECO:0000256" key="7">
    <source>
        <dbReference type="ARBA" id="ARBA00023080"/>
    </source>
</evidence>
<evidence type="ECO:0000256" key="10">
    <source>
        <dbReference type="ARBA" id="ARBA00048304"/>
    </source>
</evidence>
<keyword evidence="3" id="KW-0479">Metal-binding</keyword>
<dbReference type="Proteomes" id="UP000198382">
    <property type="component" value="Unassembled WGS sequence"/>
</dbReference>
<evidence type="ECO:0000256" key="4">
    <source>
        <dbReference type="ARBA" id="ARBA00022741"/>
    </source>
</evidence>
<comment type="catalytic activity">
    <reaction evidence="10">
        <text>GTP + ATP = 3',3'-cGAMP + 2 diphosphate</text>
        <dbReference type="Rhea" id="RHEA:35647"/>
        <dbReference type="ChEBI" id="CHEBI:30616"/>
        <dbReference type="ChEBI" id="CHEBI:33019"/>
        <dbReference type="ChEBI" id="CHEBI:37565"/>
        <dbReference type="ChEBI" id="CHEBI:71501"/>
    </reaction>
    <physiologicalReaction direction="left-to-right" evidence="10">
        <dbReference type="Rhea" id="RHEA:35648"/>
    </physiologicalReaction>
</comment>
<evidence type="ECO:0000256" key="8">
    <source>
        <dbReference type="ARBA" id="ARBA00023118"/>
    </source>
</evidence>
<evidence type="ECO:0000256" key="2">
    <source>
        <dbReference type="ARBA" id="ARBA00022695"/>
    </source>
</evidence>
<organism evidence="12 13">
    <name type="scientific">Flavobacterium frigidimaris</name>
    <dbReference type="NCBI Taxonomy" id="262320"/>
    <lineage>
        <taxon>Bacteria</taxon>
        <taxon>Pseudomonadati</taxon>
        <taxon>Bacteroidota</taxon>
        <taxon>Flavobacteriia</taxon>
        <taxon>Flavobacteriales</taxon>
        <taxon>Flavobacteriaceae</taxon>
        <taxon>Flavobacterium</taxon>
    </lineage>
</organism>
<evidence type="ECO:0000256" key="5">
    <source>
        <dbReference type="ARBA" id="ARBA00022840"/>
    </source>
</evidence>
<evidence type="ECO:0000256" key="3">
    <source>
        <dbReference type="ARBA" id="ARBA00022723"/>
    </source>
</evidence>
<keyword evidence="5" id="KW-0067">ATP-binding</keyword>
<evidence type="ECO:0000259" key="11">
    <source>
        <dbReference type="Pfam" id="PF21654"/>
    </source>
</evidence>
<dbReference type="InterPro" id="IPR006116">
    <property type="entry name" value="NT_2-5OAS_ClassI-CCAase"/>
</dbReference>
<dbReference type="InterPro" id="IPR048445">
    <property type="entry name" value="DncV-like_NTFase"/>
</dbReference>
<dbReference type="Pfam" id="PF21654">
    <property type="entry name" value="DncV-like_NTFase"/>
    <property type="match status" value="1"/>
</dbReference>
<proteinExistence type="predicted"/>
<evidence type="ECO:0000256" key="6">
    <source>
        <dbReference type="ARBA" id="ARBA00022842"/>
    </source>
</evidence>
<keyword evidence="6" id="KW-0460">Magnesium</keyword>
<sequence>MLTEQQKNDFSEILETLGENLDITETQYNAAISSYQNVGNWLSKEDSELKAYNPLIRPQGSFILGTIIQPICEDDDLDIDLVCELSKKKDSWTQFNLKEIVGNQLKSHKGLDDLLDEEGRRCWTLKYRKDSENIKERYHMDILPAIISEGYETILNESYKRMFDESDVSKLCLSITDKESKNYYTSTIPKEWLKSNPLGYAKWFFSRATIQTNKMFSINEAVRPVPSFQKNRFPLQRVVQILKRHRDIMYRDRKDKIDKPISVIITTLVSKAYNKETNIIEALINVINNMEYFIKDYNPITEKREKYIENPVNKEENFADKWNEFPKREENFYEWLKKVKDDVENMTSQSGYGLQRINESMQVPFGDELIKKTFNTYGLKIRNLSETNSLKVNVVSGAIGSVGINMKKNNFEGVNE</sequence>
<evidence type="ECO:0000256" key="9">
    <source>
        <dbReference type="ARBA" id="ARBA00044145"/>
    </source>
</evidence>
<protein>
    <recommendedName>
        <fullName evidence="9">Cyclic GMP-AMP synthase</fullName>
    </recommendedName>
</protein>
<gene>
    <name evidence="12" type="ORF">B0A65_10690</name>
</gene>
<dbReference type="EMBL" id="MUGV01000018">
    <property type="protein sequence ID" value="OXA79013.1"/>
    <property type="molecule type" value="Genomic_DNA"/>
</dbReference>
<feature type="domain" description="Cyclic GMP-AMP synthase DncV-like nucleotidyltransferase" evidence="11">
    <location>
        <begin position="56"/>
        <end position="142"/>
    </location>
</feature>
<dbReference type="RefSeq" id="WP_074658735.1">
    <property type="nucleotide sequence ID" value="NZ_MUGV01000018.1"/>
</dbReference>
<reference evidence="12 13" key="1">
    <citation type="submission" date="2016-11" db="EMBL/GenBank/DDBJ databases">
        <title>Whole genomes of Flavobacteriaceae.</title>
        <authorList>
            <person name="Stine C."/>
            <person name="Li C."/>
            <person name="Tadesse D."/>
        </authorList>
    </citation>
    <scope>NUCLEOTIDE SEQUENCE [LARGE SCALE GENOMIC DNA]</scope>
    <source>
        <strain evidence="12 13">DSM 15937</strain>
    </source>
</reference>
<comment type="caution">
    <text evidence="12">The sequence shown here is derived from an EMBL/GenBank/DDBJ whole genome shotgun (WGS) entry which is preliminary data.</text>
</comment>
<evidence type="ECO:0000256" key="1">
    <source>
        <dbReference type="ARBA" id="ARBA00022679"/>
    </source>
</evidence>
<keyword evidence="8" id="KW-0051">Antiviral defense</keyword>
<dbReference type="CDD" id="cd05400">
    <property type="entry name" value="NT_2-5OAS_ClassI-CCAase"/>
    <property type="match status" value="1"/>
</dbReference>
<keyword evidence="4" id="KW-0547">Nucleotide-binding</keyword>
<keyword evidence="7" id="KW-0546">Nucleotide metabolism</keyword>
<keyword evidence="1" id="KW-0808">Transferase</keyword>
<accession>A0ABX4BQG4</accession>
<name>A0ABX4BQG4_FLAFR</name>
<evidence type="ECO:0000313" key="12">
    <source>
        <dbReference type="EMBL" id="OXA79013.1"/>
    </source>
</evidence>